<evidence type="ECO:0000256" key="1">
    <source>
        <dbReference type="SAM" id="MobiDB-lite"/>
    </source>
</evidence>
<dbReference type="AlphaFoldDB" id="A0ABD2I3N0"/>
<feature type="compositionally biased region" description="Basic and acidic residues" evidence="1">
    <location>
        <begin position="491"/>
        <end position="504"/>
    </location>
</feature>
<evidence type="ECO:0000313" key="2">
    <source>
        <dbReference type="EMBL" id="KAL3074709.1"/>
    </source>
</evidence>
<name>A0ABD2I3N0_9BILA</name>
<dbReference type="EMBL" id="JBICBT010001291">
    <property type="protein sequence ID" value="KAL3074709.1"/>
    <property type="molecule type" value="Genomic_DNA"/>
</dbReference>
<feature type="region of interest" description="Disordered" evidence="1">
    <location>
        <begin position="16"/>
        <end position="58"/>
    </location>
</feature>
<reference evidence="2 3" key="1">
    <citation type="submission" date="2024-10" db="EMBL/GenBank/DDBJ databases">
        <authorList>
            <person name="Kim D."/>
        </authorList>
    </citation>
    <scope>NUCLEOTIDE SEQUENCE [LARGE SCALE GENOMIC DNA]</scope>
    <source>
        <strain evidence="2">BH-2024</strain>
    </source>
</reference>
<evidence type="ECO:0000313" key="3">
    <source>
        <dbReference type="Proteomes" id="UP001620626"/>
    </source>
</evidence>
<dbReference type="Proteomes" id="UP001620626">
    <property type="component" value="Unassembled WGS sequence"/>
</dbReference>
<comment type="caution">
    <text evidence="2">The sequence shown here is derived from an EMBL/GenBank/DDBJ whole genome shotgun (WGS) entry which is preliminary data.</text>
</comment>
<accession>A0ABD2I3N0</accession>
<keyword evidence="3" id="KW-1185">Reference proteome</keyword>
<gene>
    <name evidence="2" type="ORF">niasHT_037574</name>
</gene>
<proteinExistence type="predicted"/>
<feature type="region of interest" description="Disordered" evidence="1">
    <location>
        <begin position="391"/>
        <end position="421"/>
    </location>
</feature>
<feature type="region of interest" description="Disordered" evidence="1">
    <location>
        <begin position="437"/>
        <end position="504"/>
    </location>
</feature>
<protein>
    <submittedName>
        <fullName evidence="2">Uncharacterized protein</fullName>
    </submittedName>
</protein>
<organism evidence="2 3">
    <name type="scientific">Heterodera trifolii</name>
    <dbReference type="NCBI Taxonomy" id="157864"/>
    <lineage>
        <taxon>Eukaryota</taxon>
        <taxon>Metazoa</taxon>
        <taxon>Ecdysozoa</taxon>
        <taxon>Nematoda</taxon>
        <taxon>Chromadorea</taxon>
        <taxon>Rhabditida</taxon>
        <taxon>Tylenchina</taxon>
        <taxon>Tylenchomorpha</taxon>
        <taxon>Tylenchoidea</taxon>
        <taxon>Heteroderidae</taxon>
        <taxon>Heteroderinae</taxon>
        <taxon>Heterodera</taxon>
    </lineage>
</organism>
<feature type="compositionally biased region" description="Basic and acidic residues" evidence="1">
    <location>
        <begin position="467"/>
        <end position="479"/>
    </location>
</feature>
<sequence>MGGQLYYAPKHPEFPIMDRSFPDAPPTRAPRDLRNKSRAPLGRLTSNFTGHYPPPPKLNGERISSLPPFQAVHSRRPAHSRTPRLAQQNSRTPCPIDFKFYRPSFHHPLSCTAKEFRLRHHFERSFPDAPPTRAPRDLRNKSRAPLVRLTSNFTAIHSTIPLAERRKNFASGTILSGVFPTPRPLAHPETCAAKLAHPLPSFHHPLSCTAKEFRLRHHFERSFPNAPPTRAPRDLRNKSRAPLVRLTSNFTVIHSTIPLAERRKNFASGTILSGVFPTPRPLAHPETCAAKLAHPLHHFERSFPDAPPTRAPRDLRNKSRAPLGRLTSNFTGHYPPPPKLNGERISSLPPFQAVHSRRPAHSRTPRLAQQNSRTPCPIDFKFYRHHFERSFPDAPPHRAPPRIAQQNSRTRCPRQYRERGPWKREGVRAARTMVLGSGERGSVEERGSASTDDGMVGRSPRQWKGVRGREGVRRTDDAMVGRGPWKRGGPRRPDGDQRRGGRAF</sequence>